<dbReference type="Pfam" id="PF10609">
    <property type="entry name" value="ParA"/>
    <property type="match status" value="1"/>
</dbReference>
<feature type="compositionally biased region" description="Basic and acidic residues" evidence="8">
    <location>
        <begin position="530"/>
        <end position="539"/>
    </location>
</feature>
<evidence type="ECO:0000259" key="10">
    <source>
        <dbReference type="Pfam" id="PF13807"/>
    </source>
</evidence>
<dbReference type="InterPro" id="IPR050445">
    <property type="entry name" value="Bact_polysacc_biosynth/exp"/>
</dbReference>
<keyword evidence="5" id="KW-0067">ATP-binding</keyword>
<dbReference type="CDD" id="cd05387">
    <property type="entry name" value="BY-kinase"/>
    <property type="match status" value="1"/>
</dbReference>
<dbReference type="GO" id="GO:0004715">
    <property type="term" value="F:non-membrane spanning protein tyrosine kinase activity"/>
    <property type="evidence" value="ECO:0007669"/>
    <property type="project" value="UniProtKB-EC"/>
</dbReference>
<organism evidence="11">
    <name type="scientific">freshwater metagenome</name>
    <dbReference type="NCBI Taxonomy" id="449393"/>
    <lineage>
        <taxon>unclassified sequences</taxon>
        <taxon>metagenomes</taxon>
        <taxon>ecological metagenomes</taxon>
    </lineage>
</organism>
<dbReference type="AlphaFoldDB" id="A0A6J7SBR5"/>
<evidence type="ECO:0000256" key="7">
    <source>
        <dbReference type="ARBA" id="ARBA00023136"/>
    </source>
</evidence>
<proteinExistence type="predicted"/>
<evidence type="ECO:0000256" key="5">
    <source>
        <dbReference type="ARBA" id="ARBA00022840"/>
    </source>
</evidence>
<evidence type="ECO:0000256" key="3">
    <source>
        <dbReference type="ARBA" id="ARBA00022692"/>
    </source>
</evidence>
<dbReference type="PANTHER" id="PTHR32309:SF13">
    <property type="entry name" value="FERRIC ENTEROBACTIN TRANSPORT PROTEIN FEPE"/>
    <property type="match status" value="1"/>
</dbReference>
<keyword evidence="7" id="KW-0472">Membrane</keyword>
<evidence type="ECO:0000259" key="9">
    <source>
        <dbReference type="Pfam" id="PF02706"/>
    </source>
</evidence>
<dbReference type="InterPro" id="IPR032807">
    <property type="entry name" value="GNVR"/>
</dbReference>
<name>A0A6J7SBR5_9ZZZZ</name>
<reference evidence="11" key="1">
    <citation type="submission" date="2020-05" db="EMBL/GenBank/DDBJ databases">
        <authorList>
            <person name="Chiriac C."/>
            <person name="Salcher M."/>
            <person name="Ghai R."/>
            <person name="Kavagutti S V."/>
        </authorList>
    </citation>
    <scope>NUCLEOTIDE SEQUENCE</scope>
</reference>
<dbReference type="GO" id="GO:0005886">
    <property type="term" value="C:plasma membrane"/>
    <property type="evidence" value="ECO:0007669"/>
    <property type="project" value="UniProtKB-SubCell"/>
</dbReference>
<keyword evidence="2" id="KW-1003">Cell membrane</keyword>
<sequence length="539" mass="56602">MTLQDFVRVLRKRWVSITLITLLAILGATGASLLAPNVYQAQTQTFVAITSQDSGAGQILSGSQFTLQRVKSYTQIVGSPRVLDPVIAELGLTMTSTELAKRVSADSPLDTVLINISVTDASGVIAARICNAVAVQFGKTVELLETPNSGGVSPVKLSVVDPASVPLSPISPRIKLNLALGALLGLFLGIGFALLRESLDTSVRSPDDLRDATEAPLLGLINFDPDAPDAPLAALDSKSRRSEAFRMIRTNLQYVDVDNPPRSVVITSAVPGEGKSTTACNLAITLGQAGVRVCLVEADLRRPRMADYLGIESAVGLTNWLAGQNDLDDLLVSWNRGLIAVLPSGPIPPNPSELLGSHNMLLLLEELHRRFDVVLFDAAPLLPVTDAAVLARATDGAILVARHGRTTRFQAAGAVEALGSVNARLLGTVLNFVPTGSGSSAYGYQYGYQYGYAGPAEPTALGTGRRGARRKRASGAAADAHRNSPPASDTSPGRSAGGPFVRQAQAPVRPAASGGVVRADFADQPTSEQATDHDNTAER</sequence>
<keyword evidence="3" id="KW-0812">Transmembrane</keyword>
<keyword evidence="6" id="KW-1133">Transmembrane helix</keyword>
<comment type="subcellular location">
    <subcellularLocation>
        <location evidence="1">Cell membrane</location>
        <topology evidence="1">Multi-pass membrane protein</topology>
    </subcellularLocation>
</comment>
<evidence type="ECO:0000256" key="1">
    <source>
        <dbReference type="ARBA" id="ARBA00004651"/>
    </source>
</evidence>
<feature type="region of interest" description="Disordered" evidence="8">
    <location>
        <begin position="461"/>
        <end position="539"/>
    </location>
</feature>
<evidence type="ECO:0000256" key="8">
    <source>
        <dbReference type="SAM" id="MobiDB-lite"/>
    </source>
</evidence>
<dbReference type="GO" id="GO:0005524">
    <property type="term" value="F:ATP binding"/>
    <property type="evidence" value="ECO:0007669"/>
    <property type="project" value="UniProtKB-KW"/>
</dbReference>
<dbReference type="PANTHER" id="PTHR32309">
    <property type="entry name" value="TYROSINE-PROTEIN KINASE"/>
    <property type="match status" value="1"/>
</dbReference>
<evidence type="ECO:0000313" key="11">
    <source>
        <dbReference type="EMBL" id="CAB5038461.1"/>
    </source>
</evidence>
<feature type="domain" description="Polysaccharide chain length determinant N-terminal" evidence="9">
    <location>
        <begin position="2"/>
        <end position="90"/>
    </location>
</feature>
<feature type="domain" description="Tyrosine-protein kinase G-rich" evidence="10">
    <location>
        <begin position="157"/>
        <end position="197"/>
    </location>
</feature>
<dbReference type="Pfam" id="PF13807">
    <property type="entry name" value="GNVR"/>
    <property type="match status" value="1"/>
</dbReference>
<dbReference type="EMBL" id="CAFBPU010000054">
    <property type="protein sequence ID" value="CAB5038461.1"/>
    <property type="molecule type" value="Genomic_DNA"/>
</dbReference>
<dbReference type="Gene3D" id="3.40.50.300">
    <property type="entry name" value="P-loop containing nucleotide triphosphate hydrolases"/>
    <property type="match status" value="1"/>
</dbReference>
<gene>
    <name evidence="11" type="ORF">UFOPK4150_02018</name>
</gene>
<protein>
    <submittedName>
        <fullName evidence="11">Unannotated protein</fullName>
    </submittedName>
</protein>
<evidence type="ECO:0000256" key="4">
    <source>
        <dbReference type="ARBA" id="ARBA00022741"/>
    </source>
</evidence>
<dbReference type="SUPFAM" id="SSF52540">
    <property type="entry name" value="P-loop containing nucleoside triphosphate hydrolases"/>
    <property type="match status" value="1"/>
</dbReference>
<dbReference type="InterPro" id="IPR033756">
    <property type="entry name" value="YlxH/NBP35"/>
</dbReference>
<dbReference type="InterPro" id="IPR005702">
    <property type="entry name" value="Wzc-like_C"/>
</dbReference>
<keyword evidence="4" id="KW-0547">Nucleotide-binding</keyword>
<dbReference type="InterPro" id="IPR003856">
    <property type="entry name" value="LPS_length_determ_N"/>
</dbReference>
<evidence type="ECO:0000256" key="2">
    <source>
        <dbReference type="ARBA" id="ARBA00022475"/>
    </source>
</evidence>
<dbReference type="InterPro" id="IPR027417">
    <property type="entry name" value="P-loop_NTPase"/>
</dbReference>
<evidence type="ECO:0000256" key="6">
    <source>
        <dbReference type="ARBA" id="ARBA00022989"/>
    </source>
</evidence>
<accession>A0A6J7SBR5</accession>
<dbReference type="NCBIfam" id="TIGR01007">
    <property type="entry name" value="eps_fam"/>
    <property type="match status" value="1"/>
</dbReference>
<dbReference type="Pfam" id="PF02706">
    <property type="entry name" value="Wzz"/>
    <property type="match status" value="1"/>
</dbReference>